<dbReference type="Proteomes" id="UP001318860">
    <property type="component" value="Unassembled WGS sequence"/>
</dbReference>
<evidence type="ECO:0000313" key="6">
    <source>
        <dbReference type="EMBL" id="KAK6154288.1"/>
    </source>
</evidence>
<feature type="domain" description="BED-type" evidence="5">
    <location>
        <begin position="76"/>
        <end position="134"/>
    </location>
</feature>
<evidence type="ECO:0000259" key="5">
    <source>
        <dbReference type="PROSITE" id="PS50808"/>
    </source>
</evidence>
<comment type="caution">
    <text evidence="6">The sequence shown here is derived from an EMBL/GenBank/DDBJ whole genome shotgun (WGS) entry which is preliminary data.</text>
</comment>
<keyword evidence="3" id="KW-0862">Zinc</keyword>
<evidence type="ECO:0000256" key="4">
    <source>
        <dbReference type="PROSITE-ProRule" id="PRU00027"/>
    </source>
</evidence>
<proteinExistence type="predicted"/>
<evidence type="ECO:0000256" key="3">
    <source>
        <dbReference type="ARBA" id="ARBA00022833"/>
    </source>
</evidence>
<dbReference type="InterPro" id="IPR036236">
    <property type="entry name" value="Znf_C2H2_sf"/>
</dbReference>
<dbReference type="SMART" id="SM00614">
    <property type="entry name" value="ZnF_BED"/>
    <property type="match status" value="1"/>
</dbReference>
<reference evidence="6 7" key="1">
    <citation type="journal article" date="2021" name="Comput. Struct. Biotechnol. J.">
        <title>De novo genome assembly of the potent medicinal plant Rehmannia glutinosa using nanopore technology.</title>
        <authorList>
            <person name="Ma L."/>
            <person name="Dong C."/>
            <person name="Song C."/>
            <person name="Wang X."/>
            <person name="Zheng X."/>
            <person name="Niu Y."/>
            <person name="Chen S."/>
            <person name="Feng W."/>
        </authorList>
    </citation>
    <scope>NUCLEOTIDE SEQUENCE [LARGE SCALE GENOMIC DNA]</scope>
    <source>
        <strain evidence="6">DH-2019</strain>
    </source>
</reference>
<accession>A0ABR0X3P7</accession>
<dbReference type="InterPro" id="IPR003656">
    <property type="entry name" value="Znf_BED"/>
</dbReference>
<evidence type="ECO:0000256" key="2">
    <source>
        <dbReference type="ARBA" id="ARBA00022771"/>
    </source>
</evidence>
<gene>
    <name evidence="6" type="ORF">DH2020_008536</name>
</gene>
<dbReference type="InterPro" id="IPR053031">
    <property type="entry name" value="Cuticle_assoc_protein"/>
</dbReference>
<keyword evidence="1" id="KW-0479">Metal-binding</keyword>
<dbReference type="Pfam" id="PF02892">
    <property type="entry name" value="zf-BED"/>
    <property type="match status" value="1"/>
</dbReference>
<name>A0ABR0X3P7_REHGL</name>
<dbReference type="EMBL" id="JABTTQ020000005">
    <property type="protein sequence ID" value="KAK6154288.1"/>
    <property type="molecule type" value="Genomic_DNA"/>
</dbReference>
<dbReference type="PANTHER" id="PTHR34396:SF10">
    <property type="entry name" value="BED-TYPE DOMAIN-CONTAINING PROTEIN"/>
    <property type="match status" value="1"/>
</dbReference>
<dbReference type="SUPFAM" id="SSF57667">
    <property type="entry name" value="beta-beta-alpha zinc fingers"/>
    <property type="match status" value="1"/>
</dbReference>
<dbReference type="PROSITE" id="PS50808">
    <property type="entry name" value="ZF_BED"/>
    <property type="match status" value="1"/>
</dbReference>
<keyword evidence="2 4" id="KW-0863">Zinc-finger</keyword>
<protein>
    <recommendedName>
        <fullName evidence="5">BED-type domain-containing protein</fullName>
    </recommendedName>
</protein>
<evidence type="ECO:0000313" key="7">
    <source>
        <dbReference type="Proteomes" id="UP001318860"/>
    </source>
</evidence>
<sequence length="333" mass="37586">MSENNSNYTNWKLVIRQHLLSENIWGPTFRCKSSWIADGKQVHLKWQMEEANIDTDLEINYHSEASMGDKRKREGKLRSKVWEHFTKIMKEDGRCDKCQCNHCQKLFTCSSRSGTTHLLRHITDGICPVFKNNKDKTMAISSYLRGGTEQRNNLLPWKFDQGSGQSSTPRCMDVEVELAPETLTNLESQPFKTNGDDYIGQTPLPRKLPLQSALKSHPRGEAWMNEFRSCVAKLVELTNGRIPVGSLAASGPSPGPGPDYSISVALKCLNEMEDILSRAKCIWTRLRFCRMPGKESVLFVCRPSRVGDGSKGCCIVVIPCAIVLTCNRVLWCL</sequence>
<evidence type="ECO:0000256" key="1">
    <source>
        <dbReference type="ARBA" id="ARBA00022723"/>
    </source>
</evidence>
<organism evidence="6 7">
    <name type="scientific">Rehmannia glutinosa</name>
    <name type="common">Chinese foxglove</name>
    <dbReference type="NCBI Taxonomy" id="99300"/>
    <lineage>
        <taxon>Eukaryota</taxon>
        <taxon>Viridiplantae</taxon>
        <taxon>Streptophyta</taxon>
        <taxon>Embryophyta</taxon>
        <taxon>Tracheophyta</taxon>
        <taxon>Spermatophyta</taxon>
        <taxon>Magnoliopsida</taxon>
        <taxon>eudicotyledons</taxon>
        <taxon>Gunneridae</taxon>
        <taxon>Pentapetalae</taxon>
        <taxon>asterids</taxon>
        <taxon>lamiids</taxon>
        <taxon>Lamiales</taxon>
        <taxon>Orobanchaceae</taxon>
        <taxon>Rehmannieae</taxon>
        <taxon>Rehmannia</taxon>
    </lineage>
</organism>
<keyword evidence="7" id="KW-1185">Reference proteome</keyword>
<dbReference type="PANTHER" id="PTHR34396">
    <property type="entry name" value="OS03G0264950 PROTEIN-RELATED"/>
    <property type="match status" value="1"/>
</dbReference>